<dbReference type="Pfam" id="PF02836">
    <property type="entry name" value="Glyco_hydro_2_C"/>
    <property type="match status" value="1"/>
</dbReference>
<dbReference type="InterPro" id="IPR006103">
    <property type="entry name" value="Glyco_hydro_2_cat"/>
</dbReference>
<feature type="domain" description="Glycoside hydrolase family 2 catalytic" evidence="5">
    <location>
        <begin position="350"/>
        <end position="465"/>
    </location>
</feature>
<comment type="similarity">
    <text evidence="1">Belongs to the glycosyl hydrolase 2 family.</text>
</comment>
<dbReference type="EMBL" id="JACRYL010000005">
    <property type="protein sequence ID" value="MBC6110279.1"/>
    <property type="molecule type" value="Genomic_DNA"/>
</dbReference>
<sequence>MNFMKLRNLLILAFVVSPTFLFAQQWQPKKAILMSKFAKDVKAESVLPEYPRPQLVREKWMNLNGLWQFQPAKSKTETLPSGNLSRSILVPFAVESALSGVMEHHESIWYRRKFKIPANWKGENVLIHFGAVDYESEVFVNGKSVGIHTGGYDPFTYDITTSIKGAGEQDIAVRVYDPTDKGGFPRGKQTLNPQGIMYQSVTGIWQTVWLEPVPKTNISNIKIVPDIDKSVVKLIINTGDQSSADVEIKVKDGNKLVQTKIGKANTEIIVPVSNAKLWSPDSPFLYDLSITLKKGTQQLDAVSSYFGMRKISIGEEGGFKKMFLNNKFLFQIGPLDQGFWPDGGYTAPTDEALKYDLEMTKKFGFNMVRKHIKVEPYRWYYWADKLGLMVWQDMPSPNSYTEKVPPVDKKAFASELTRLVETHWNSPSIVSWVIFNEGQAQHNTAGYVDQVHKLDPTRLINQASGGGHFDVGDVLDIHSYPPPAVPTSAVQTLACGEYGGIGYIIPGHTWKTGPTYIMIDSEKDYTKMYDDFATDLAIFKTNKGLSAAVYTEITDVEVELNGLLTYDREVIKGAVEKIRASNEKAIKTNIYIKDVLPTSQDVARTWKYSFDKPEGEWMATSFKDENWKSGLAGFGTKGTPGANVKTVWNTPNIWLRQEFTLGDLNGINREDLVLYIHHDEDAEVYINGVKAVVIPNYSSNYSMVKISKESQDALIPNGKNVIAIHCTQKQGGQYIDAGISYVETK</sequence>
<dbReference type="PANTHER" id="PTHR42732">
    <property type="entry name" value="BETA-GALACTOSIDASE"/>
    <property type="match status" value="1"/>
</dbReference>
<dbReference type="InterPro" id="IPR036156">
    <property type="entry name" value="Beta-gal/glucu_dom_sf"/>
</dbReference>
<dbReference type="SUPFAM" id="SSF49785">
    <property type="entry name" value="Galactose-binding domain-like"/>
    <property type="match status" value="2"/>
</dbReference>
<dbReference type="InterPro" id="IPR051913">
    <property type="entry name" value="GH2_Domain-Containing"/>
</dbReference>
<dbReference type="SUPFAM" id="SSF49303">
    <property type="entry name" value="beta-Galactosidase/glucuronidase domain"/>
    <property type="match status" value="1"/>
</dbReference>
<evidence type="ECO:0000313" key="7">
    <source>
        <dbReference type="EMBL" id="MBC6110279.1"/>
    </source>
</evidence>
<evidence type="ECO:0000259" key="4">
    <source>
        <dbReference type="Pfam" id="PF00703"/>
    </source>
</evidence>
<evidence type="ECO:0000313" key="8">
    <source>
        <dbReference type="Proteomes" id="UP000652755"/>
    </source>
</evidence>
<keyword evidence="8" id="KW-1185">Reference proteome</keyword>
<dbReference type="InterPro" id="IPR008979">
    <property type="entry name" value="Galactose-bd-like_sf"/>
</dbReference>
<accession>A0ABR7KQA5</accession>
<reference evidence="7 8" key="1">
    <citation type="submission" date="2020-08" db="EMBL/GenBank/DDBJ databases">
        <authorList>
            <person name="Sun Q."/>
            <person name="Inoue M."/>
        </authorList>
    </citation>
    <scope>NUCLEOTIDE SEQUENCE [LARGE SCALE GENOMIC DNA]</scope>
    <source>
        <strain evidence="7 8">CCM 8938</strain>
    </source>
</reference>
<dbReference type="PANTHER" id="PTHR42732:SF2">
    <property type="entry name" value="BETA-MANNOSIDASE"/>
    <property type="match status" value="1"/>
</dbReference>
<protein>
    <submittedName>
        <fullName evidence="7">Glycoside hydrolase family 2</fullName>
    </submittedName>
</protein>
<organism evidence="7 8">
    <name type="scientific">Pedobacter fastidiosus</name>
    <dbReference type="NCBI Taxonomy" id="2765361"/>
    <lineage>
        <taxon>Bacteria</taxon>
        <taxon>Pseudomonadati</taxon>
        <taxon>Bacteroidota</taxon>
        <taxon>Sphingobacteriia</taxon>
        <taxon>Sphingobacteriales</taxon>
        <taxon>Sphingobacteriaceae</taxon>
        <taxon>Pedobacter</taxon>
    </lineage>
</organism>
<dbReference type="Gene3D" id="2.60.120.260">
    <property type="entry name" value="Galactose-binding domain-like"/>
    <property type="match status" value="2"/>
</dbReference>
<evidence type="ECO:0000256" key="2">
    <source>
        <dbReference type="ARBA" id="ARBA00022801"/>
    </source>
</evidence>
<evidence type="ECO:0000259" key="6">
    <source>
        <dbReference type="Pfam" id="PF02837"/>
    </source>
</evidence>
<keyword evidence="3" id="KW-0326">Glycosidase</keyword>
<evidence type="ECO:0000259" key="5">
    <source>
        <dbReference type="Pfam" id="PF02836"/>
    </source>
</evidence>
<proteinExistence type="inferred from homology"/>
<dbReference type="Proteomes" id="UP000652755">
    <property type="component" value="Unassembled WGS sequence"/>
</dbReference>
<feature type="domain" description="Glycoside hydrolase family 2 immunoglobulin-like beta-sandwich" evidence="4">
    <location>
        <begin position="216"/>
        <end position="309"/>
    </location>
</feature>
<feature type="domain" description="Glycosyl hydrolases family 2 sugar binding" evidence="6">
    <location>
        <begin position="100"/>
        <end position="179"/>
    </location>
</feature>
<evidence type="ECO:0000256" key="1">
    <source>
        <dbReference type="ARBA" id="ARBA00007401"/>
    </source>
</evidence>
<dbReference type="InterPro" id="IPR006102">
    <property type="entry name" value="Ig-like_GH2"/>
</dbReference>
<dbReference type="Gene3D" id="2.60.40.10">
    <property type="entry name" value="Immunoglobulins"/>
    <property type="match status" value="1"/>
</dbReference>
<keyword evidence="2 7" id="KW-0378">Hydrolase</keyword>
<evidence type="ECO:0000256" key="3">
    <source>
        <dbReference type="ARBA" id="ARBA00023295"/>
    </source>
</evidence>
<dbReference type="InterPro" id="IPR006104">
    <property type="entry name" value="Glyco_hydro_2_N"/>
</dbReference>
<dbReference type="Gene3D" id="3.20.20.80">
    <property type="entry name" value="Glycosidases"/>
    <property type="match status" value="1"/>
</dbReference>
<dbReference type="InterPro" id="IPR017853">
    <property type="entry name" value="GH"/>
</dbReference>
<dbReference type="Pfam" id="PF02837">
    <property type="entry name" value="Glyco_hydro_2_N"/>
    <property type="match status" value="1"/>
</dbReference>
<dbReference type="InterPro" id="IPR013783">
    <property type="entry name" value="Ig-like_fold"/>
</dbReference>
<dbReference type="GO" id="GO:0016787">
    <property type="term" value="F:hydrolase activity"/>
    <property type="evidence" value="ECO:0007669"/>
    <property type="project" value="UniProtKB-KW"/>
</dbReference>
<dbReference type="SUPFAM" id="SSF51445">
    <property type="entry name" value="(Trans)glycosidases"/>
    <property type="match status" value="1"/>
</dbReference>
<comment type="caution">
    <text evidence="7">The sequence shown here is derived from an EMBL/GenBank/DDBJ whole genome shotgun (WGS) entry which is preliminary data.</text>
</comment>
<name>A0ABR7KQA5_9SPHI</name>
<gene>
    <name evidence="7" type="ORF">H7U22_07570</name>
</gene>
<dbReference type="Pfam" id="PF00703">
    <property type="entry name" value="Glyco_hydro_2"/>
    <property type="match status" value="1"/>
</dbReference>